<evidence type="ECO:0000256" key="1">
    <source>
        <dbReference type="SAM" id="MobiDB-lite"/>
    </source>
</evidence>
<name>A0A5D2IZF8_GOSTO</name>
<feature type="region of interest" description="Disordered" evidence="1">
    <location>
        <begin position="1"/>
        <end position="30"/>
    </location>
</feature>
<feature type="compositionally biased region" description="Basic and acidic residues" evidence="1">
    <location>
        <begin position="53"/>
        <end position="70"/>
    </location>
</feature>
<protein>
    <submittedName>
        <fullName evidence="2">Uncharacterized protein</fullName>
    </submittedName>
</protein>
<proteinExistence type="predicted"/>
<gene>
    <name evidence="2" type="ORF">ES332_D11G404300v1</name>
</gene>
<dbReference type="AlphaFoldDB" id="A0A5D2IZF8"/>
<feature type="compositionally biased region" description="Polar residues" evidence="1">
    <location>
        <begin position="1"/>
        <end position="21"/>
    </location>
</feature>
<accession>A0A5D2IZF8</accession>
<dbReference type="Proteomes" id="UP000322667">
    <property type="component" value="Chromosome D11"/>
</dbReference>
<feature type="region of interest" description="Disordered" evidence="1">
    <location>
        <begin position="42"/>
        <end position="70"/>
    </location>
</feature>
<reference evidence="2 3" key="1">
    <citation type="submission" date="2019-07" db="EMBL/GenBank/DDBJ databases">
        <title>WGS assembly of Gossypium tomentosum.</title>
        <authorList>
            <person name="Chen Z.J."/>
            <person name="Sreedasyam A."/>
            <person name="Ando A."/>
            <person name="Song Q."/>
            <person name="De L."/>
            <person name="Hulse-Kemp A."/>
            <person name="Ding M."/>
            <person name="Ye W."/>
            <person name="Kirkbride R."/>
            <person name="Jenkins J."/>
            <person name="Plott C."/>
            <person name="Lovell J."/>
            <person name="Lin Y.-M."/>
            <person name="Vaughn R."/>
            <person name="Liu B."/>
            <person name="Li W."/>
            <person name="Simpson S."/>
            <person name="Scheffler B."/>
            <person name="Saski C."/>
            <person name="Grover C."/>
            <person name="Hu G."/>
            <person name="Conover J."/>
            <person name="Carlson J."/>
            <person name="Shu S."/>
            <person name="Boston L."/>
            <person name="Williams M."/>
            <person name="Peterson D."/>
            <person name="Mcgee K."/>
            <person name="Jones D."/>
            <person name="Wendel J."/>
            <person name="Stelly D."/>
            <person name="Grimwood J."/>
            <person name="Schmutz J."/>
        </authorList>
    </citation>
    <scope>NUCLEOTIDE SEQUENCE [LARGE SCALE GENOMIC DNA]</scope>
    <source>
        <strain evidence="2">7179.01</strain>
    </source>
</reference>
<dbReference type="PANTHER" id="PTHR35021">
    <property type="match status" value="1"/>
</dbReference>
<organism evidence="2 3">
    <name type="scientific">Gossypium tomentosum</name>
    <name type="common">Hawaiian cotton</name>
    <name type="synonym">Gossypium sandvicense</name>
    <dbReference type="NCBI Taxonomy" id="34277"/>
    <lineage>
        <taxon>Eukaryota</taxon>
        <taxon>Viridiplantae</taxon>
        <taxon>Streptophyta</taxon>
        <taxon>Embryophyta</taxon>
        <taxon>Tracheophyta</taxon>
        <taxon>Spermatophyta</taxon>
        <taxon>Magnoliopsida</taxon>
        <taxon>eudicotyledons</taxon>
        <taxon>Gunneridae</taxon>
        <taxon>Pentapetalae</taxon>
        <taxon>rosids</taxon>
        <taxon>malvids</taxon>
        <taxon>Malvales</taxon>
        <taxon>Malvaceae</taxon>
        <taxon>Malvoideae</taxon>
        <taxon>Gossypium</taxon>
    </lineage>
</organism>
<evidence type="ECO:0000313" key="2">
    <source>
        <dbReference type="EMBL" id="TYH47336.1"/>
    </source>
</evidence>
<sequence>MITGRGNSTDPTEMDPQQLQNDIPLERYNAEKNRYQENCYIGESSTSQQQPEPEMKEEHHFPEEHSYSRSVSERIETLMDRIYRQKMTDQEADMKSILWLYHRVKALPLVNTQNIKTNDGKFKDGHLAENEMMKKFLETYELKQNLLCEKLDLQLSEDSGNASLPTEQNEFSLACAPAQDRGSCKSFESKFVHFINQLYDNDNNEVEYKDFQGLEDALANTAWGEVPDYLKSIGIRIEDARGKATEFSHTGIQILVCAVIKEMEDMSLEDLDWGTLKKWVAALNYANEHGFQVGFADNLLQRNVVAYFQKKELS</sequence>
<evidence type="ECO:0000313" key="3">
    <source>
        <dbReference type="Proteomes" id="UP000322667"/>
    </source>
</evidence>
<keyword evidence="3" id="KW-1185">Reference proteome</keyword>
<dbReference type="PANTHER" id="PTHR35021:SF8">
    <property type="entry name" value="FIBER PROTEIN FB17"/>
    <property type="match status" value="1"/>
</dbReference>
<dbReference type="EMBL" id="CM017633">
    <property type="protein sequence ID" value="TYH47336.1"/>
    <property type="molecule type" value="Genomic_DNA"/>
</dbReference>